<reference evidence="3" key="2">
    <citation type="submission" date="2025-08" db="UniProtKB">
        <authorList>
            <consortium name="RefSeq"/>
        </authorList>
    </citation>
    <scope>IDENTIFICATION</scope>
    <source>
        <tissue evidence="3">Leaf</tissue>
    </source>
</reference>
<reference evidence="2" key="1">
    <citation type="journal article" date="2021" name="Nat. Commun.">
        <title>Genomic analyses provide insights into spinach domestication and the genetic basis of agronomic traits.</title>
        <authorList>
            <person name="Cai X."/>
            <person name="Sun X."/>
            <person name="Xu C."/>
            <person name="Sun H."/>
            <person name="Wang X."/>
            <person name="Ge C."/>
            <person name="Zhang Z."/>
            <person name="Wang Q."/>
            <person name="Fei Z."/>
            <person name="Jiao C."/>
            <person name="Wang Q."/>
        </authorList>
    </citation>
    <scope>NUCLEOTIDE SEQUENCE [LARGE SCALE GENOMIC DNA]</scope>
    <source>
        <strain evidence="2">cv. Varoflay</strain>
    </source>
</reference>
<dbReference type="RefSeq" id="XP_021836621.2">
    <property type="nucleotide sequence ID" value="XM_021980929.2"/>
</dbReference>
<dbReference type="Proteomes" id="UP000813463">
    <property type="component" value="Chromosome 6"/>
</dbReference>
<proteinExistence type="predicted"/>
<dbReference type="InterPro" id="IPR050796">
    <property type="entry name" value="SCF_F-box_component"/>
</dbReference>
<accession>A0A9R0JJ37</accession>
<dbReference type="KEGG" id="soe:110776373"/>
<sequence>MAVRVLNKRRKISRKSVQQLPAEILVQIASKLPVTSILQCFQRNKDGFNNIISDPLFPLLFHNDYTSSQNTSIFAYDACTNTSTLIDYDHYNHHLTEFRINDFDYVYRLEKNTSRTILSNCNVVGNSCNGWLLVCLLLNYQNSVSASLRLVNPITRSCVLLPEAPYALAWQDPKYGFGYASKTGLLKVVKLYHQPHTAKITTQVLTVCDEDNNNSTWEVMDTECSVELSSIQSEAVALNGALHWLVADNNLILRFDLDEEKFKFIPSPYTIKTCDENSNKTVSYLGVLNGLLCVGTACGSTIDKGMEIWVMKDYGIDKSWTCFTLIDYFDINTERFLLIPDLKNGKVLILFNTLLSHHGDVREFYLDVYDPKQTKRDQRVPLLEGMDAESRARMRLHHFVPSLSFLSL</sequence>
<evidence type="ECO:0000259" key="1">
    <source>
        <dbReference type="Pfam" id="PF08268"/>
    </source>
</evidence>
<dbReference type="AlphaFoldDB" id="A0A9R0JJ37"/>
<dbReference type="Pfam" id="PF08268">
    <property type="entry name" value="FBA_3"/>
    <property type="match status" value="1"/>
</dbReference>
<gene>
    <name evidence="3" type="primary">LOC110776373</name>
</gene>
<dbReference type="InterPro" id="IPR013187">
    <property type="entry name" value="F-box-assoc_dom_typ3"/>
</dbReference>
<dbReference type="GeneID" id="110776373"/>
<dbReference type="InterPro" id="IPR017451">
    <property type="entry name" value="F-box-assoc_interact_dom"/>
</dbReference>
<feature type="domain" description="F-box associated beta-propeller type 3" evidence="1">
    <location>
        <begin position="134"/>
        <end position="382"/>
    </location>
</feature>
<protein>
    <submittedName>
        <fullName evidence="3">F-box protein At3g07870-like</fullName>
    </submittedName>
</protein>
<dbReference type="PANTHER" id="PTHR31672">
    <property type="entry name" value="BNACNNG10540D PROTEIN"/>
    <property type="match status" value="1"/>
</dbReference>
<dbReference type="PANTHER" id="PTHR31672:SF13">
    <property type="entry name" value="F-BOX PROTEIN CPR30-LIKE"/>
    <property type="match status" value="1"/>
</dbReference>
<name>A0A9R0JJ37_SPIOL</name>
<dbReference type="NCBIfam" id="TIGR01640">
    <property type="entry name" value="F_box_assoc_1"/>
    <property type="match status" value="1"/>
</dbReference>
<evidence type="ECO:0000313" key="3">
    <source>
        <dbReference type="RefSeq" id="XP_021836621.2"/>
    </source>
</evidence>
<keyword evidence="2" id="KW-1185">Reference proteome</keyword>
<evidence type="ECO:0000313" key="2">
    <source>
        <dbReference type="Proteomes" id="UP000813463"/>
    </source>
</evidence>
<organism evidence="2 3">
    <name type="scientific">Spinacia oleracea</name>
    <name type="common">Spinach</name>
    <dbReference type="NCBI Taxonomy" id="3562"/>
    <lineage>
        <taxon>Eukaryota</taxon>
        <taxon>Viridiplantae</taxon>
        <taxon>Streptophyta</taxon>
        <taxon>Embryophyta</taxon>
        <taxon>Tracheophyta</taxon>
        <taxon>Spermatophyta</taxon>
        <taxon>Magnoliopsida</taxon>
        <taxon>eudicotyledons</taxon>
        <taxon>Gunneridae</taxon>
        <taxon>Pentapetalae</taxon>
        <taxon>Caryophyllales</taxon>
        <taxon>Chenopodiaceae</taxon>
        <taxon>Chenopodioideae</taxon>
        <taxon>Anserineae</taxon>
        <taxon>Spinacia</taxon>
    </lineage>
</organism>